<evidence type="ECO:0000256" key="1">
    <source>
        <dbReference type="SAM" id="Phobius"/>
    </source>
</evidence>
<proteinExistence type="predicted"/>
<name>A0A7X0H751_9BACT</name>
<gene>
    <name evidence="2" type="ORF">HNQ40_000875</name>
</gene>
<keyword evidence="1" id="KW-1133">Transmembrane helix</keyword>
<accession>A0A7X0H751</accession>
<keyword evidence="1" id="KW-0472">Membrane</keyword>
<feature type="transmembrane region" description="Helical" evidence="1">
    <location>
        <begin position="137"/>
        <end position="155"/>
    </location>
</feature>
<dbReference type="AlphaFoldDB" id="A0A7X0H751"/>
<dbReference type="RefSeq" id="WP_184676668.1">
    <property type="nucleotide sequence ID" value="NZ_JACHGY010000001.1"/>
</dbReference>
<reference evidence="2 3" key="1">
    <citation type="submission" date="2020-08" db="EMBL/GenBank/DDBJ databases">
        <title>Genomic Encyclopedia of Type Strains, Phase IV (KMG-IV): sequencing the most valuable type-strain genomes for metagenomic binning, comparative biology and taxonomic classification.</title>
        <authorList>
            <person name="Goeker M."/>
        </authorList>
    </citation>
    <scope>NUCLEOTIDE SEQUENCE [LARGE SCALE GENOMIC DNA]</scope>
    <source>
        <strain evidence="2 3">DSM 103725</strain>
    </source>
</reference>
<sequence length="200" mass="22606">MRKQIQLCLKLVAFFTLLIALLSSVAWPISYTWTIDIGHNKGWPHRISGSEVASITSKARSFFLHLTDGKLITWMYGQDFLPGKYHTGAATVTPPEGWNIHVSLRGVDRSTYQWHLEAVAQTSADRSFWSSLSLPKLVLFSWLTVLSLWAINRTINFFYRDLRLQTNLCLHCGYNLTGVESDKCPECGAERPLVTVSSQA</sequence>
<dbReference type="Proteomes" id="UP000541810">
    <property type="component" value="Unassembled WGS sequence"/>
</dbReference>
<organism evidence="2 3">
    <name type="scientific">Algisphaera agarilytica</name>
    <dbReference type="NCBI Taxonomy" id="1385975"/>
    <lineage>
        <taxon>Bacteria</taxon>
        <taxon>Pseudomonadati</taxon>
        <taxon>Planctomycetota</taxon>
        <taxon>Phycisphaerae</taxon>
        <taxon>Phycisphaerales</taxon>
        <taxon>Phycisphaeraceae</taxon>
        <taxon>Algisphaera</taxon>
    </lineage>
</organism>
<evidence type="ECO:0000313" key="3">
    <source>
        <dbReference type="Proteomes" id="UP000541810"/>
    </source>
</evidence>
<keyword evidence="1" id="KW-0812">Transmembrane</keyword>
<protein>
    <submittedName>
        <fullName evidence="2">Uncharacterized protein</fullName>
    </submittedName>
</protein>
<keyword evidence="3" id="KW-1185">Reference proteome</keyword>
<dbReference type="EMBL" id="JACHGY010000001">
    <property type="protein sequence ID" value="MBB6429069.1"/>
    <property type="molecule type" value="Genomic_DNA"/>
</dbReference>
<evidence type="ECO:0000313" key="2">
    <source>
        <dbReference type="EMBL" id="MBB6429069.1"/>
    </source>
</evidence>
<comment type="caution">
    <text evidence="2">The sequence shown here is derived from an EMBL/GenBank/DDBJ whole genome shotgun (WGS) entry which is preliminary data.</text>
</comment>